<accession>A0A6V6ZCV4</accession>
<protein>
    <submittedName>
        <fullName evidence="1">Uncharacterized protein</fullName>
    </submittedName>
</protein>
<dbReference type="AlphaFoldDB" id="A0A6V6ZCV4"/>
<keyword evidence="2" id="KW-1185">Reference proteome</keyword>
<gene>
    <name evidence="1" type="ORF">FLAT13_05038</name>
</gene>
<dbReference type="EMBL" id="CAIJDP010000090">
    <property type="protein sequence ID" value="CAD0009623.1"/>
    <property type="molecule type" value="Genomic_DNA"/>
</dbReference>
<dbReference type="Proteomes" id="UP000530060">
    <property type="component" value="Unassembled WGS sequence"/>
</dbReference>
<evidence type="ECO:0000313" key="2">
    <source>
        <dbReference type="Proteomes" id="UP000530060"/>
    </source>
</evidence>
<sequence length="138" mass="16260">MKKAILCAFIAISTLIGCSSDGDEEYTEDNSFSFKIIETKTYYNNEGTWEEITNSALYTTDDSRLYYEKNTKLLTYEFSKGYYTQSQVTFENGKFVSIYMNLSIGLISKQTYERKKGYIECLEYSNDELLYKYIYRTR</sequence>
<comment type="caution">
    <text evidence="1">The sequence shown here is derived from an EMBL/GenBank/DDBJ whole genome shotgun (WGS) entry which is preliminary data.</text>
</comment>
<dbReference type="PROSITE" id="PS51257">
    <property type="entry name" value="PROKAR_LIPOPROTEIN"/>
    <property type="match status" value="1"/>
</dbReference>
<proteinExistence type="predicted"/>
<name>A0A6V6ZCV4_9FLAO</name>
<reference evidence="1 2" key="1">
    <citation type="submission" date="2020-06" db="EMBL/GenBank/DDBJ databases">
        <authorList>
            <person name="Criscuolo A."/>
        </authorList>
    </citation>
    <scope>NUCLEOTIDE SEQUENCE [LARGE SCALE GENOMIC DNA]</scope>
    <source>
        <strain evidence="2">CIP 111411</strain>
    </source>
</reference>
<organism evidence="1 2">
    <name type="scientific">Flavobacterium salmonis</name>
    <dbReference type="NCBI Taxonomy" id="2654844"/>
    <lineage>
        <taxon>Bacteria</taxon>
        <taxon>Pseudomonadati</taxon>
        <taxon>Bacteroidota</taxon>
        <taxon>Flavobacteriia</taxon>
        <taxon>Flavobacteriales</taxon>
        <taxon>Flavobacteriaceae</taxon>
        <taxon>Flavobacterium</taxon>
    </lineage>
</organism>
<evidence type="ECO:0000313" key="1">
    <source>
        <dbReference type="EMBL" id="CAD0009623.1"/>
    </source>
</evidence>
<dbReference type="RefSeq" id="WP_180910920.1">
    <property type="nucleotide sequence ID" value="NZ_CAIJDP010000090.1"/>
</dbReference>